<name>A0A1G1X1T4_9BACT</name>
<proteinExistence type="predicted"/>
<organism evidence="1 2">
    <name type="scientific">Candidatus Andersenbacteria bacterium RIFCSPHIGHO2_12_FULL_45_11</name>
    <dbReference type="NCBI Taxonomy" id="1797281"/>
    <lineage>
        <taxon>Bacteria</taxon>
        <taxon>Candidatus Anderseniibacteriota</taxon>
    </lineage>
</organism>
<dbReference type="InterPro" id="IPR020084">
    <property type="entry name" value="NUDIX_hydrolase_CS"/>
</dbReference>
<protein>
    <recommendedName>
        <fullName evidence="3">Nudix hydrolase domain-containing protein</fullName>
    </recommendedName>
</protein>
<accession>A0A1G1X1T4</accession>
<evidence type="ECO:0000313" key="1">
    <source>
        <dbReference type="EMBL" id="OGY33933.1"/>
    </source>
</evidence>
<sequence>MKEFDAGTLANGRTFGDENYYFLVAGEDVKGQTFSFVTRGKGKQNAATRIPIRIRISDYDKRQKFQQLRRGPNVYKNDSKDPNAEFMALIQLMADAGCWIDDLKLLYVVMPRYGNIVSGLEADAPGGTANLGETRVQVADREFDEEADLSVLAVYQPFPSWLQFSSGSYDEVQNISFALVEGKPTKLVEGAIEWGSVSLSEFDRWVKDRNDPSQYLSDTTKFVPMDGKVVLATMWLKNSLSGILW</sequence>
<reference evidence="1 2" key="1">
    <citation type="journal article" date="2016" name="Nat. Commun.">
        <title>Thousands of microbial genomes shed light on interconnected biogeochemical processes in an aquifer system.</title>
        <authorList>
            <person name="Anantharaman K."/>
            <person name="Brown C.T."/>
            <person name="Hug L.A."/>
            <person name="Sharon I."/>
            <person name="Castelle C.J."/>
            <person name="Probst A.J."/>
            <person name="Thomas B.C."/>
            <person name="Singh A."/>
            <person name="Wilkins M.J."/>
            <person name="Karaoz U."/>
            <person name="Brodie E.L."/>
            <person name="Williams K.H."/>
            <person name="Hubbard S.S."/>
            <person name="Banfield J.F."/>
        </authorList>
    </citation>
    <scope>NUCLEOTIDE SEQUENCE [LARGE SCALE GENOMIC DNA]</scope>
</reference>
<dbReference type="Gene3D" id="3.90.79.10">
    <property type="entry name" value="Nucleoside Triphosphate Pyrophosphohydrolase"/>
    <property type="match status" value="1"/>
</dbReference>
<dbReference type="Proteomes" id="UP000177528">
    <property type="component" value="Unassembled WGS sequence"/>
</dbReference>
<dbReference type="AlphaFoldDB" id="A0A1G1X1T4"/>
<gene>
    <name evidence="1" type="ORF">A3D99_01730</name>
</gene>
<dbReference type="InterPro" id="IPR015797">
    <property type="entry name" value="NUDIX_hydrolase-like_dom_sf"/>
</dbReference>
<evidence type="ECO:0008006" key="3">
    <source>
        <dbReference type="Google" id="ProtNLM"/>
    </source>
</evidence>
<evidence type="ECO:0000313" key="2">
    <source>
        <dbReference type="Proteomes" id="UP000177528"/>
    </source>
</evidence>
<dbReference type="SUPFAM" id="SSF55811">
    <property type="entry name" value="Nudix"/>
    <property type="match status" value="1"/>
</dbReference>
<comment type="caution">
    <text evidence="1">The sequence shown here is derived from an EMBL/GenBank/DDBJ whole genome shotgun (WGS) entry which is preliminary data.</text>
</comment>
<dbReference type="PROSITE" id="PS00893">
    <property type="entry name" value="NUDIX_BOX"/>
    <property type="match status" value="1"/>
</dbReference>
<dbReference type="EMBL" id="MHHR01000025">
    <property type="protein sequence ID" value="OGY33933.1"/>
    <property type="molecule type" value="Genomic_DNA"/>
</dbReference>
<dbReference type="GO" id="GO:0016787">
    <property type="term" value="F:hydrolase activity"/>
    <property type="evidence" value="ECO:0007669"/>
    <property type="project" value="InterPro"/>
</dbReference>